<dbReference type="EMBL" id="DP000238">
    <property type="protein sequence ID" value="ABK78488.1"/>
    <property type="molecule type" value="Genomic_DNA"/>
</dbReference>
<evidence type="ECO:0000313" key="2">
    <source>
        <dbReference type="EMBL" id="ABK78488.1"/>
    </source>
</evidence>
<dbReference type="GO" id="GO:0005886">
    <property type="term" value="C:plasma membrane"/>
    <property type="evidence" value="ECO:0007669"/>
    <property type="project" value="TreeGrafter"/>
</dbReference>
<dbReference type="PANTHER" id="PTHR39966:SF1">
    <property type="entry name" value="HEMERYTHRIN-LIKE DOMAIN-CONTAINING PROTEIN"/>
    <property type="match status" value="1"/>
</dbReference>
<dbReference type="Gene3D" id="1.20.120.520">
    <property type="entry name" value="nmb1532 protein domain like"/>
    <property type="match status" value="1"/>
</dbReference>
<evidence type="ECO:0000313" key="3">
    <source>
        <dbReference type="Proteomes" id="UP000000758"/>
    </source>
</evidence>
<name>A0RYS1_CENSY</name>
<dbReference type="PANTHER" id="PTHR39966">
    <property type="entry name" value="BLL2471 PROTEIN-RELATED"/>
    <property type="match status" value="1"/>
</dbReference>
<dbReference type="HOGENOM" id="CLU_095978_2_0_2"/>
<evidence type="ECO:0000259" key="1">
    <source>
        <dbReference type="Pfam" id="PF01814"/>
    </source>
</evidence>
<dbReference type="Proteomes" id="UP000000758">
    <property type="component" value="Chromosome"/>
</dbReference>
<gene>
    <name evidence="2" type="ordered locus">CENSYa_1879</name>
</gene>
<dbReference type="Pfam" id="PF01814">
    <property type="entry name" value="Hemerythrin"/>
    <property type="match status" value="1"/>
</dbReference>
<dbReference type="EnsemblBacteria" id="ABK78488">
    <property type="protein sequence ID" value="ABK78488"/>
    <property type="gene ID" value="CENSYa_1879"/>
</dbReference>
<proteinExistence type="predicted"/>
<protein>
    <recommendedName>
        <fullName evidence="1">Hemerythrin-like domain-containing protein</fullName>
    </recommendedName>
</protein>
<feature type="domain" description="Hemerythrin-like" evidence="1">
    <location>
        <begin position="3"/>
        <end position="130"/>
    </location>
</feature>
<sequence>MSATEILREDHLHVKRLEHIIIKCYEALYREEDVPFSDIEKITMIITEFLDAIHHAREENSYFPCVGPSGDFEADVRKFLIEHEFGRKIAVQITHHLGKWKSGEEDREPVARFLRTYAIYLMDHLSKEDKFFDEAEKALDPAEEKEMSDYFLAAKAAAQRVDELVKEIDDLETRNWYRAEH</sequence>
<dbReference type="InterPro" id="IPR012312">
    <property type="entry name" value="Hemerythrin-like"/>
</dbReference>
<dbReference type="KEGG" id="csy:CENSYa_1879"/>
<dbReference type="AlphaFoldDB" id="A0RYS1"/>
<reference evidence="2 3" key="1">
    <citation type="journal article" date="2006" name="Proc. Natl. Acad. Sci. U.S.A.">
        <title>Genomic analysis of the uncultivated marine crenarchaeote Cenarchaeum symbiosum.</title>
        <authorList>
            <person name="Hallam S.J."/>
            <person name="Konstantinidis K.T."/>
            <person name="Putnam N."/>
            <person name="Schleper C."/>
            <person name="Watanabe Y."/>
            <person name="Sugahara J."/>
            <person name="Preston C."/>
            <person name="de la Torre J."/>
            <person name="Richardson P.M."/>
            <person name="DeLong E.F."/>
        </authorList>
    </citation>
    <scope>NUCLEOTIDE SEQUENCE [LARGE SCALE GENOMIC DNA]</scope>
    <source>
        <strain evidence="3">A</strain>
    </source>
</reference>
<organism evidence="2 3">
    <name type="scientific">Cenarchaeum symbiosum (strain A)</name>
    <dbReference type="NCBI Taxonomy" id="414004"/>
    <lineage>
        <taxon>Archaea</taxon>
        <taxon>Nitrososphaerota</taxon>
        <taxon>Candidatus Cenarchaeales</taxon>
        <taxon>Candidatus Cenarchaeaceae</taxon>
        <taxon>Candidatus Cenarchaeum</taxon>
    </lineage>
</organism>
<accession>A0RYS1</accession>
<dbReference type="STRING" id="414004.CENSYa_1879"/>
<keyword evidence="3" id="KW-1185">Reference proteome</keyword>